<keyword evidence="3" id="KW-0732">Signal</keyword>
<evidence type="ECO:0000313" key="5">
    <source>
        <dbReference type="Proteomes" id="UP001642487"/>
    </source>
</evidence>
<dbReference type="PANTHER" id="PTHR33191">
    <property type="entry name" value="RIPENING-RELATED PROTEIN 2-RELATED"/>
    <property type="match status" value="1"/>
</dbReference>
<protein>
    <submittedName>
        <fullName evidence="4">Uncharacterized protein</fullName>
    </submittedName>
</protein>
<name>A0ABP0Y6P2_9ROSI</name>
<gene>
    <name evidence="4" type="ORF">CITCOLO1_LOCUS6144</name>
</gene>
<dbReference type="Pfam" id="PF24300">
    <property type="entry name" value="KWL1"/>
    <property type="match status" value="1"/>
</dbReference>
<keyword evidence="2" id="KW-0964">Secreted</keyword>
<evidence type="ECO:0000256" key="2">
    <source>
        <dbReference type="ARBA" id="ARBA00022525"/>
    </source>
</evidence>
<accession>A0ABP0Y6P2</accession>
<dbReference type="PANTHER" id="PTHR33191:SF9">
    <property type="entry name" value="RIPENING-RELATED PROTEIN 2-RELATED"/>
    <property type="match status" value="1"/>
</dbReference>
<proteinExistence type="predicted"/>
<dbReference type="InterPro" id="IPR039271">
    <property type="entry name" value="Kiwellin-like"/>
</dbReference>
<organism evidence="4 5">
    <name type="scientific">Citrullus colocynthis</name>
    <name type="common">colocynth</name>
    <dbReference type="NCBI Taxonomy" id="252529"/>
    <lineage>
        <taxon>Eukaryota</taxon>
        <taxon>Viridiplantae</taxon>
        <taxon>Streptophyta</taxon>
        <taxon>Embryophyta</taxon>
        <taxon>Tracheophyta</taxon>
        <taxon>Spermatophyta</taxon>
        <taxon>Magnoliopsida</taxon>
        <taxon>eudicotyledons</taxon>
        <taxon>Gunneridae</taxon>
        <taxon>Pentapetalae</taxon>
        <taxon>rosids</taxon>
        <taxon>fabids</taxon>
        <taxon>Cucurbitales</taxon>
        <taxon>Cucurbitaceae</taxon>
        <taxon>Benincaseae</taxon>
        <taxon>Citrullus</taxon>
    </lineage>
</organism>
<sequence>MIPTLAHTYVPSAAEEDQVRRHLPAKVFIQLDTWIARENPFLNSSAHLQLTSSTRAVLTNNDFTEGGRRGDPSECDGQFHNNSIPIVALSTGWYNKIKIREKSRVAPKY</sequence>
<evidence type="ECO:0000313" key="4">
    <source>
        <dbReference type="EMBL" id="CAK9314392.1"/>
    </source>
</evidence>
<keyword evidence="5" id="KW-1185">Reference proteome</keyword>
<evidence type="ECO:0000256" key="3">
    <source>
        <dbReference type="ARBA" id="ARBA00022729"/>
    </source>
</evidence>
<reference evidence="4 5" key="1">
    <citation type="submission" date="2024-03" db="EMBL/GenBank/DDBJ databases">
        <authorList>
            <person name="Gkanogiannis A."/>
            <person name="Becerra Lopez-Lavalle L."/>
        </authorList>
    </citation>
    <scope>NUCLEOTIDE SEQUENCE [LARGE SCALE GENOMIC DNA]</scope>
</reference>
<dbReference type="Proteomes" id="UP001642487">
    <property type="component" value="Chromosome 2"/>
</dbReference>
<dbReference type="EMBL" id="OZ021736">
    <property type="protein sequence ID" value="CAK9314392.1"/>
    <property type="molecule type" value="Genomic_DNA"/>
</dbReference>
<comment type="subcellular location">
    <subcellularLocation>
        <location evidence="1">Secreted</location>
    </subcellularLocation>
</comment>
<evidence type="ECO:0000256" key="1">
    <source>
        <dbReference type="ARBA" id="ARBA00004613"/>
    </source>
</evidence>